<dbReference type="OrthoDB" id="3189808at2"/>
<comment type="caution">
    <text evidence="3">The sequence shown here is derived from an EMBL/GenBank/DDBJ whole genome shotgun (WGS) entry which is preliminary data.</text>
</comment>
<feature type="domain" description="HTH marR-type" evidence="2">
    <location>
        <begin position="19"/>
        <end position="70"/>
    </location>
</feature>
<dbReference type="Gene3D" id="1.10.10.10">
    <property type="entry name" value="Winged helix-like DNA-binding domain superfamily/Winged helix DNA-binding domain"/>
    <property type="match status" value="1"/>
</dbReference>
<dbReference type="Pfam" id="PF00480">
    <property type="entry name" value="ROK"/>
    <property type="match status" value="1"/>
</dbReference>
<comment type="similarity">
    <text evidence="1">Belongs to the ROK (NagC/XylR) family.</text>
</comment>
<dbReference type="InterPro" id="IPR036388">
    <property type="entry name" value="WH-like_DNA-bd_sf"/>
</dbReference>
<dbReference type="InterPro" id="IPR036390">
    <property type="entry name" value="WH_DNA-bd_sf"/>
</dbReference>
<protein>
    <submittedName>
        <fullName evidence="3">ROK family transcriptional regulator</fullName>
    </submittedName>
</protein>
<dbReference type="Proteomes" id="UP000284057">
    <property type="component" value="Unassembled WGS sequence"/>
</dbReference>
<proteinExistence type="inferred from homology"/>
<accession>A0A418KX51</accession>
<dbReference type="SUPFAM" id="SSF53067">
    <property type="entry name" value="Actin-like ATPase domain"/>
    <property type="match status" value="1"/>
</dbReference>
<organism evidence="3 4">
    <name type="scientific">Jiangella rhizosphaerae</name>
    <dbReference type="NCBI Taxonomy" id="2293569"/>
    <lineage>
        <taxon>Bacteria</taxon>
        <taxon>Bacillati</taxon>
        <taxon>Actinomycetota</taxon>
        <taxon>Actinomycetes</taxon>
        <taxon>Jiangellales</taxon>
        <taxon>Jiangellaceae</taxon>
        <taxon>Jiangella</taxon>
    </lineage>
</organism>
<dbReference type="PANTHER" id="PTHR18964">
    <property type="entry name" value="ROK (REPRESSOR, ORF, KINASE) FAMILY"/>
    <property type="match status" value="1"/>
</dbReference>
<dbReference type="InterPro" id="IPR000600">
    <property type="entry name" value="ROK"/>
</dbReference>
<sequence length="395" mass="40166">MTPRGPGSLSALRLANRQRLLLALTGAEAVSQAELARLTGLAPATISGLVRDLVDEGELVVRQGVANGRRSRMVERAPVPQRYGMGIDLGRTHVKVVAGADPGEVLTESSAGLAGGLRPDSVMEVIDALAATVRERAGLTADQVAGVAMGVPAPIDIATGSVTETAILPELVGFPLRDEVSRLLGRPVVVENDANLGALALGRRAGAAGRSVVFVKVGTGIGAGVAVGGELLRGDAGAAGEIGHLALDPGSSAVCRCGRRGCLETVGSAEAVRSALSSALQRELGLGEVLGLIGDGHPVAVHVLEDAGELLGRGLGWLAMILDPAEIALGGPLIAAGDAWLRPVRQGFRRAVLPGVAARTRVVISPLGEDTEAVGALVAAHIAVEKRTHKQDVNA</sequence>
<gene>
    <name evidence="3" type="ORF">DY240_00990</name>
</gene>
<evidence type="ECO:0000259" key="2">
    <source>
        <dbReference type="Pfam" id="PF12802"/>
    </source>
</evidence>
<keyword evidence="4" id="KW-1185">Reference proteome</keyword>
<dbReference type="Pfam" id="PF12802">
    <property type="entry name" value="MarR_2"/>
    <property type="match status" value="1"/>
</dbReference>
<dbReference type="SUPFAM" id="SSF46785">
    <property type="entry name" value="Winged helix' DNA-binding domain"/>
    <property type="match status" value="1"/>
</dbReference>
<evidence type="ECO:0000313" key="3">
    <source>
        <dbReference type="EMBL" id="RIQ37393.1"/>
    </source>
</evidence>
<dbReference type="AlphaFoldDB" id="A0A418KX51"/>
<dbReference type="InterPro" id="IPR043129">
    <property type="entry name" value="ATPase_NBD"/>
</dbReference>
<evidence type="ECO:0000256" key="1">
    <source>
        <dbReference type="ARBA" id="ARBA00006479"/>
    </source>
</evidence>
<reference evidence="3 4" key="1">
    <citation type="submission" date="2018-09" db="EMBL/GenBank/DDBJ databases">
        <title>Isolation, diversity and antifungal activity of actinobacteria from wheat.</title>
        <authorList>
            <person name="Han C."/>
        </authorList>
    </citation>
    <scope>NUCLEOTIDE SEQUENCE [LARGE SCALE GENOMIC DNA]</scope>
    <source>
        <strain evidence="3 4">NEAU-YY265</strain>
    </source>
</reference>
<evidence type="ECO:0000313" key="4">
    <source>
        <dbReference type="Proteomes" id="UP000284057"/>
    </source>
</evidence>
<dbReference type="Gene3D" id="3.30.420.40">
    <property type="match status" value="2"/>
</dbReference>
<dbReference type="RefSeq" id="WP_119658111.1">
    <property type="nucleotide sequence ID" value="NZ_QUAL01000008.1"/>
</dbReference>
<dbReference type="EMBL" id="QUAL01000008">
    <property type="protein sequence ID" value="RIQ37393.1"/>
    <property type="molecule type" value="Genomic_DNA"/>
</dbReference>
<dbReference type="InterPro" id="IPR000835">
    <property type="entry name" value="HTH_MarR-typ"/>
</dbReference>
<dbReference type="PANTHER" id="PTHR18964:SF173">
    <property type="entry name" value="GLUCOKINASE"/>
    <property type="match status" value="1"/>
</dbReference>
<name>A0A418KX51_9ACTN</name>
<dbReference type="PROSITE" id="PS01125">
    <property type="entry name" value="ROK"/>
    <property type="match status" value="1"/>
</dbReference>
<dbReference type="InterPro" id="IPR049874">
    <property type="entry name" value="ROK_cs"/>
</dbReference>